<evidence type="ECO:0000313" key="1">
    <source>
        <dbReference type="EMBL" id="MUF05944.1"/>
    </source>
</evidence>
<comment type="caution">
    <text evidence="1">The sequence shown here is derived from an EMBL/GenBank/DDBJ whole genome shotgun (WGS) entry which is preliminary data.</text>
</comment>
<evidence type="ECO:0000313" key="2">
    <source>
        <dbReference type="Proteomes" id="UP000438196"/>
    </source>
</evidence>
<keyword evidence="2" id="KW-1185">Reference proteome</keyword>
<dbReference type="RefSeq" id="WP_155584195.1">
    <property type="nucleotide sequence ID" value="NZ_JBHSTH010000030.1"/>
</dbReference>
<sequence>MAVKNADFLSRILGDTKPNHRHDVWLWFYLQQHESAGFDADSCNGFAMRDRIAGFLHGNDISNEFIASEKDRLLVSDDHLKWITGEDRQCEWLYPRLMELTGQRSIARQPHLTGWDLLIAIIDIWDISVSTKIRELNSLYSSWIRHKEMDHQFHWFKEAKEGVQRCQFAWDWLRKHEQRLTSGRPPANSHVELLIFFDQTELVEAERELIIQRIRRNWNRNQSQSKAQGKKQYNFVLSEKIVSLLDELAESHGLKRAKILELLIETEFKTGSHLSGRLKTSR</sequence>
<accession>A0A6I3WDH3</accession>
<name>A0A6I3WDH3_9PSED</name>
<organism evidence="1 2">
    <name type="scientific">Pseudomonas spelaei</name>
    <dbReference type="NCBI Taxonomy" id="1055469"/>
    <lineage>
        <taxon>Bacteria</taxon>
        <taxon>Pseudomonadati</taxon>
        <taxon>Pseudomonadota</taxon>
        <taxon>Gammaproteobacteria</taxon>
        <taxon>Pseudomonadales</taxon>
        <taxon>Pseudomonadaceae</taxon>
        <taxon>Pseudomonas</taxon>
    </lineage>
</organism>
<dbReference type="OrthoDB" id="6861532at2"/>
<protein>
    <submittedName>
        <fullName evidence="1">Uncharacterized protein</fullName>
    </submittedName>
</protein>
<gene>
    <name evidence="1" type="ORF">GNF76_16445</name>
</gene>
<dbReference type="Proteomes" id="UP000438196">
    <property type="component" value="Unassembled WGS sequence"/>
</dbReference>
<dbReference type="AlphaFoldDB" id="A0A6I3WDH3"/>
<dbReference type="EMBL" id="WNNK01000013">
    <property type="protein sequence ID" value="MUF05944.1"/>
    <property type="molecule type" value="Genomic_DNA"/>
</dbReference>
<reference evidence="1 2" key="1">
    <citation type="submission" date="2019-11" db="EMBL/GenBank/DDBJ databases">
        <title>Pseudomonas karstica sp. nov. and Pseudomonas spelaei sp. nov. from karst caves.</title>
        <authorList>
            <person name="Zeman M."/>
        </authorList>
    </citation>
    <scope>NUCLEOTIDE SEQUENCE [LARGE SCALE GENOMIC DNA]</scope>
    <source>
        <strain evidence="1 2">CCM 7893</strain>
    </source>
</reference>
<proteinExistence type="predicted"/>